<organism evidence="1 2">
    <name type="scientific">Aquipseudomonas alcaligenes</name>
    <name type="common">Pseudomonas alcaligenes</name>
    <dbReference type="NCBI Taxonomy" id="43263"/>
    <lineage>
        <taxon>Bacteria</taxon>
        <taxon>Pseudomonadati</taxon>
        <taxon>Pseudomonadota</taxon>
        <taxon>Gammaproteobacteria</taxon>
        <taxon>Pseudomonadales</taxon>
        <taxon>Pseudomonadaceae</taxon>
        <taxon>Aquipseudomonas</taxon>
    </lineage>
</organism>
<comment type="caution">
    <text evidence="1">The sequence shown here is derived from an EMBL/GenBank/DDBJ whole genome shotgun (WGS) entry which is preliminary data.</text>
</comment>
<evidence type="ECO:0000313" key="2">
    <source>
        <dbReference type="Proteomes" id="UP000321110"/>
    </source>
</evidence>
<proteinExistence type="predicted"/>
<gene>
    <name evidence="1" type="ORF">E6Q69_01350</name>
</gene>
<dbReference type="AlphaFoldDB" id="A0A5C7WEM8"/>
<protein>
    <submittedName>
        <fullName evidence="1">Uncharacterized protein</fullName>
    </submittedName>
</protein>
<dbReference type="EMBL" id="SSFO01000026">
    <property type="protein sequence ID" value="TXI35529.1"/>
    <property type="molecule type" value="Genomic_DNA"/>
</dbReference>
<accession>A0A5C7WEM8</accession>
<evidence type="ECO:0000313" key="1">
    <source>
        <dbReference type="EMBL" id="TXI35529.1"/>
    </source>
</evidence>
<reference evidence="1 2" key="1">
    <citation type="submission" date="2018-09" db="EMBL/GenBank/DDBJ databases">
        <title>Metagenome Assembled Genomes from an Advanced Water Purification Facility.</title>
        <authorList>
            <person name="Stamps B.W."/>
            <person name="Spear J.R."/>
        </authorList>
    </citation>
    <scope>NUCLEOTIDE SEQUENCE [LARGE SCALE GENOMIC DNA]</scope>
    <source>
        <strain evidence="1">Bin_52_1</strain>
    </source>
</reference>
<sequence>MTNAVIGEIAVSKSRISLKQLNLPILNGVAVERTDLPVGQDPDRMPLRRFIDRTDSFIVLFDEPQYAYIDGSLYQDDSLISGGASFLGYLFEEKALAAVTGEKGEFAAGQVAFDADSTFGVLLATAAAQDDVVVCDDLGNEWADFIGLRTDPAAPQITFYHAKHGALSLGASPFHISVSQAIKNLGNLGLPNAAMKSKYRKWRKPYENEGTVTAISRFCKGNAAIGLAAVNSCRAAPHTRKRVAIVTSSLSKASVKDAFEAIRFGGKANPHFVQLYWLLSSFFASCAEVGAFGCVICQE</sequence>
<name>A0A5C7WEM8_AQUAC</name>
<dbReference type="Proteomes" id="UP000321110">
    <property type="component" value="Unassembled WGS sequence"/>
</dbReference>